<dbReference type="PANTHER" id="PTHR43297:SF2">
    <property type="entry name" value="DIPEPTIDE TRANSPORT ATP-BINDING PROTEIN DPPD"/>
    <property type="match status" value="1"/>
</dbReference>
<dbReference type="STRING" id="1236970.JCM9140_4476"/>
<dbReference type="InterPro" id="IPR003439">
    <property type="entry name" value="ABC_transporter-like_ATP-bd"/>
</dbReference>
<dbReference type="Gene3D" id="3.40.50.300">
    <property type="entry name" value="P-loop containing nucleotide triphosphate hydrolases"/>
    <property type="match status" value="1"/>
</dbReference>
<evidence type="ECO:0000256" key="5">
    <source>
        <dbReference type="ARBA" id="ARBA00023136"/>
    </source>
</evidence>
<dbReference type="EMBL" id="BAUT01000092">
    <property type="protein sequence ID" value="GAE28262.1"/>
    <property type="molecule type" value="Genomic_DNA"/>
</dbReference>
<evidence type="ECO:0000256" key="2">
    <source>
        <dbReference type="ARBA" id="ARBA00005417"/>
    </source>
</evidence>
<evidence type="ECO:0000256" key="1">
    <source>
        <dbReference type="ARBA" id="ARBA00004370"/>
    </source>
</evidence>
<evidence type="ECO:0000256" key="3">
    <source>
        <dbReference type="ARBA" id="ARBA00022448"/>
    </source>
</evidence>
<protein>
    <submittedName>
        <fullName evidence="7">Oligopeptide transport ATP-binding protein OppD</fullName>
    </submittedName>
</protein>
<dbReference type="GO" id="GO:0016887">
    <property type="term" value="F:ATP hydrolysis activity"/>
    <property type="evidence" value="ECO:0007669"/>
    <property type="project" value="InterPro"/>
</dbReference>
<keyword evidence="4" id="KW-1003">Cell membrane</keyword>
<keyword evidence="7" id="KW-0547">Nucleotide-binding</keyword>
<keyword evidence="7" id="KW-0067">ATP-binding</keyword>
<dbReference type="InterPro" id="IPR027417">
    <property type="entry name" value="P-loop_NTPase"/>
</dbReference>
<proteinExistence type="inferred from homology"/>
<organism evidence="7 8">
    <name type="scientific">Halalkalibacter wakoensis JCM 9140</name>
    <dbReference type="NCBI Taxonomy" id="1236970"/>
    <lineage>
        <taxon>Bacteria</taxon>
        <taxon>Bacillati</taxon>
        <taxon>Bacillota</taxon>
        <taxon>Bacilli</taxon>
        <taxon>Bacillales</taxon>
        <taxon>Bacillaceae</taxon>
        <taxon>Halalkalibacter</taxon>
    </lineage>
</organism>
<evidence type="ECO:0000259" key="6">
    <source>
        <dbReference type="Pfam" id="PF00005"/>
    </source>
</evidence>
<evidence type="ECO:0000256" key="4">
    <source>
        <dbReference type="ARBA" id="ARBA00022475"/>
    </source>
</evidence>
<keyword evidence="5" id="KW-0472">Membrane</keyword>
<dbReference type="GO" id="GO:0016020">
    <property type="term" value="C:membrane"/>
    <property type="evidence" value="ECO:0007669"/>
    <property type="project" value="UniProtKB-SubCell"/>
</dbReference>
<keyword evidence="8" id="KW-1185">Reference proteome</keyword>
<keyword evidence="3" id="KW-0813">Transport</keyword>
<dbReference type="Pfam" id="PF00005">
    <property type="entry name" value="ABC_tran"/>
    <property type="match status" value="1"/>
</dbReference>
<dbReference type="InterPro" id="IPR050388">
    <property type="entry name" value="ABC_Ni/Peptide_Import"/>
</dbReference>
<feature type="domain" description="ABC transporter" evidence="6">
    <location>
        <begin position="26"/>
        <end position="125"/>
    </location>
</feature>
<comment type="subcellular location">
    <subcellularLocation>
        <location evidence="1">Membrane</location>
    </subcellularLocation>
</comment>
<dbReference type="AlphaFoldDB" id="W4Q8E8"/>
<evidence type="ECO:0000313" key="8">
    <source>
        <dbReference type="Proteomes" id="UP000018890"/>
    </source>
</evidence>
<gene>
    <name evidence="7" type="ORF">JCM9140_4476</name>
</gene>
<dbReference type="SUPFAM" id="SSF52540">
    <property type="entry name" value="P-loop containing nucleoside triphosphate hydrolases"/>
    <property type="match status" value="1"/>
</dbReference>
<accession>W4Q8E8</accession>
<comment type="caution">
    <text evidence="7">The sequence shown here is derived from an EMBL/GenBank/DDBJ whole genome shotgun (WGS) entry which is preliminary data.</text>
</comment>
<dbReference type="PANTHER" id="PTHR43297">
    <property type="entry name" value="OLIGOPEPTIDE TRANSPORT ATP-BINDING PROTEIN APPD"/>
    <property type="match status" value="1"/>
</dbReference>
<sequence length="136" mass="15060">MTDTILEVRDLRTSFFTENFEVKAVDGVNFSVPKGKTLGVVGESGSGKSITSLSILRLIQNPGKVVGGQVLFKGEDLLEKSEAQMRKIRGNKISMIFQEPMTSLNPVYTVGQQIGEAFQIHEKLNKKESIKRSVRC</sequence>
<dbReference type="Proteomes" id="UP000018890">
    <property type="component" value="Unassembled WGS sequence"/>
</dbReference>
<dbReference type="GO" id="GO:0005524">
    <property type="term" value="F:ATP binding"/>
    <property type="evidence" value="ECO:0007669"/>
    <property type="project" value="UniProtKB-KW"/>
</dbReference>
<comment type="similarity">
    <text evidence="2">Belongs to the ABC transporter superfamily.</text>
</comment>
<name>W4Q8E8_9BACI</name>
<reference evidence="7" key="1">
    <citation type="journal article" date="2014" name="Genome Announc.">
        <title>Draft Genome Sequences of Three Alkaliphilic Bacillus Strains, Bacillus wakoensis JCM 9140T, Bacillus akibai JCM 9157T, and Bacillus hemicellulosilyticus JCM 9152T.</title>
        <authorList>
            <person name="Yuki M."/>
            <person name="Oshima K."/>
            <person name="Suda W."/>
            <person name="Oshida Y."/>
            <person name="Kitamura K."/>
            <person name="Iida T."/>
            <person name="Hattori M."/>
            <person name="Ohkuma M."/>
        </authorList>
    </citation>
    <scope>NUCLEOTIDE SEQUENCE [LARGE SCALE GENOMIC DNA]</scope>
    <source>
        <strain evidence="7">JCM 9140</strain>
    </source>
</reference>
<evidence type="ECO:0000313" key="7">
    <source>
        <dbReference type="EMBL" id="GAE28262.1"/>
    </source>
</evidence>